<dbReference type="eggNOG" id="KOG1343">
    <property type="taxonomic scope" value="Eukaryota"/>
</dbReference>
<feature type="domain" description="Histone deacetylase" evidence="2">
    <location>
        <begin position="145"/>
        <end position="456"/>
    </location>
</feature>
<dbReference type="AlphaFoldDB" id="R4XAD7"/>
<dbReference type="InterPro" id="IPR053244">
    <property type="entry name" value="HDAC_HD_type_1"/>
</dbReference>
<dbReference type="GO" id="GO:0005634">
    <property type="term" value="C:nucleus"/>
    <property type="evidence" value="ECO:0007669"/>
    <property type="project" value="TreeGrafter"/>
</dbReference>
<accession>R4XAD7</accession>
<dbReference type="SUPFAM" id="SSF52768">
    <property type="entry name" value="Arginase/deacetylase"/>
    <property type="match status" value="1"/>
</dbReference>
<dbReference type="InterPro" id="IPR023801">
    <property type="entry name" value="His_deacetylse_dom"/>
</dbReference>
<dbReference type="GO" id="GO:0004407">
    <property type="term" value="F:histone deacetylase activity"/>
    <property type="evidence" value="ECO:0007669"/>
    <property type="project" value="TreeGrafter"/>
</dbReference>
<dbReference type="PRINTS" id="PR01270">
    <property type="entry name" value="HDASUPER"/>
</dbReference>
<sequence length="665" mass="73498">MTQRTSDDPGNESFDIARALLDLSIGTASQGATSQDLVNATQKYTTPQKQEIRDIPTATFITPTKQDVERQVDSLATTGVTNNTCLVVLQDSCELHKFSRNIRQKDLETIVERPQRTKAAILGIINAKARLENAGRPSLDILHSQRIGNLGDAAVEDVHGLIYPQDLLRMSHKVEEKLAKGDLEISQDLPYGDLYLAPRSIDALNGCIGALYDGMDALFAVPKSPDNPLTSLNRSYNSVHVCIRPPGHHAAEISPCGFCWINNVHIAIAYARRHHGIKRAAILDFDLHHGDGSQSIAWSINETTPSAIGYYSLHDIYSFPCEAGNVDKIKEASVNISAHGHNIHNIALEPFKDLDDFDRLYQSKYSKLFEAAEEYLAEGSAKGEKSLICISAGYDASEHESAAMQRHAVSVPTTFYERFTRDATALAQKYCKSKIFSVMEGGYGDRAIVSASTAHLIGLVQESVRDEMISSCYNLAALQILEKNYLKKVRRGRDSGLIDGVRDPWLVRMDVLRDNHLNVPISENTKVEGEQLILADLQRMTLRDRKPRSTPVATPRAVKATPKSTPFKSNEGHASVRNSKPSTSWKATSVSDDVHVSNSQPVVHNVNAQSAAFLREPVIKPEAMQSLSIDGTHRKRTPSAEREVVEAQPEQPSTIDRNIYDFVVE</sequence>
<dbReference type="STRING" id="1097556.R4XAD7"/>
<reference evidence="3 4" key="1">
    <citation type="journal article" date="2013" name="MBio">
        <title>Genome sequencing of the plant pathogen Taphrina deformans, the causal agent of peach leaf curl.</title>
        <authorList>
            <person name="Cisse O.H."/>
            <person name="Almeida J.M.G.C.F."/>
            <person name="Fonseca A."/>
            <person name="Kumar A.A."/>
            <person name="Salojaervi J."/>
            <person name="Overmyer K."/>
            <person name="Hauser P.M."/>
            <person name="Pagni M."/>
        </authorList>
    </citation>
    <scope>NUCLEOTIDE SEQUENCE [LARGE SCALE GENOMIC DNA]</scope>
    <source>
        <strain evidence="4">PYCC 5710 / ATCC 11124 / CBS 356.35 / IMI 108563 / JCM 9778 / NBRC 8474</strain>
    </source>
</reference>
<dbReference type="EMBL" id="CAHR02000031">
    <property type="protein sequence ID" value="CCG81234.1"/>
    <property type="molecule type" value="Genomic_DNA"/>
</dbReference>
<gene>
    <name evidence="3" type="ORF">TAPDE_000957</name>
</gene>
<evidence type="ECO:0000259" key="2">
    <source>
        <dbReference type="Pfam" id="PF00850"/>
    </source>
</evidence>
<feature type="region of interest" description="Disordered" evidence="1">
    <location>
        <begin position="543"/>
        <end position="586"/>
    </location>
</feature>
<dbReference type="InterPro" id="IPR000286">
    <property type="entry name" value="HDACs"/>
</dbReference>
<keyword evidence="4" id="KW-1185">Reference proteome</keyword>
<dbReference type="InterPro" id="IPR037138">
    <property type="entry name" value="His_deacetylse_dom_sf"/>
</dbReference>
<evidence type="ECO:0000313" key="4">
    <source>
        <dbReference type="Proteomes" id="UP000013776"/>
    </source>
</evidence>
<dbReference type="OrthoDB" id="5232919at2759"/>
<name>R4XAD7_TAPDE</name>
<dbReference type="GO" id="GO:0010468">
    <property type="term" value="P:regulation of gene expression"/>
    <property type="evidence" value="ECO:0007669"/>
    <property type="project" value="UniProtKB-ARBA"/>
</dbReference>
<feature type="compositionally biased region" description="Polar residues" evidence="1">
    <location>
        <begin position="576"/>
        <end position="586"/>
    </location>
</feature>
<dbReference type="Proteomes" id="UP000013776">
    <property type="component" value="Unassembled WGS sequence"/>
</dbReference>
<dbReference type="Gene3D" id="3.40.800.20">
    <property type="entry name" value="Histone deacetylase domain"/>
    <property type="match status" value="1"/>
</dbReference>
<proteinExistence type="predicted"/>
<dbReference type="InterPro" id="IPR023696">
    <property type="entry name" value="Ureohydrolase_dom_sf"/>
</dbReference>
<dbReference type="VEuPathDB" id="FungiDB:TAPDE_000957"/>
<comment type="caution">
    <text evidence="3">The sequence shown here is derived from an EMBL/GenBank/DDBJ whole genome shotgun (WGS) entry which is preliminary data.</text>
</comment>
<feature type="region of interest" description="Disordered" evidence="1">
    <location>
        <begin position="630"/>
        <end position="652"/>
    </location>
</feature>
<dbReference type="PANTHER" id="PTHR47558:SF1">
    <property type="entry name" value="HISTONE DEACETYLASE HOS3"/>
    <property type="match status" value="1"/>
</dbReference>
<dbReference type="Pfam" id="PF00850">
    <property type="entry name" value="Hist_deacetyl"/>
    <property type="match status" value="1"/>
</dbReference>
<evidence type="ECO:0000256" key="1">
    <source>
        <dbReference type="SAM" id="MobiDB-lite"/>
    </source>
</evidence>
<protein>
    <recommendedName>
        <fullName evidence="2">Histone deacetylase domain-containing protein</fullName>
    </recommendedName>
</protein>
<organism evidence="3 4">
    <name type="scientific">Taphrina deformans (strain PYCC 5710 / ATCC 11124 / CBS 356.35 / IMI 108563 / JCM 9778 / NBRC 8474)</name>
    <name type="common">Peach leaf curl fungus</name>
    <name type="synonym">Lalaria deformans</name>
    <dbReference type="NCBI Taxonomy" id="1097556"/>
    <lineage>
        <taxon>Eukaryota</taxon>
        <taxon>Fungi</taxon>
        <taxon>Dikarya</taxon>
        <taxon>Ascomycota</taxon>
        <taxon>Taphrinomycotina</taxon>
        <taxon>Taphrinomycetes</taxon>
        <taxon>Taphrinales</taxon>
        <taxon>Taphrinaceae</taxon>
        <taxon>Taphrina</taxon>
    </lineage>
</organism>
<evidence type="ECO:0000313" key="3">
    <source>
        <dbReference type="EMBL" id="CCG81234.1"/>
    </source>
</evidence>
<dbReference type="PANTHER" id="PTHR47558">
    <property type="entry name" value="HISTONE DEACETYLASE HOS3"/>
    <property type="match status" value="1"/>
</dbReference>